<keyword evidence="6 9" id="KW-0472">Membrane</keyword>
<dbReference type="CDD" id="cd00637">
    <property type="entry name" value="7tm_classA_rhodopsin-like"/>
    <property type="match status" value="1"/>
</dbReference>
<dbReference type="AlphaFoldDB" id="A0A815JH48"/>
<feature type="transmembrane region" description="Helical" evidence="9">
    <location>
        <begin position="172"/>
        <end position="195"/>
    </location>
</feature>
<evidence type="ECO:0000256" key="7">
    <source>
        <dbReference type="ARBA" id="ARBA00023170"/>
    </source>
</evidence>
<dbReference type="GO" id="GO:0005886">
    <property type="term" value="C:plasma membrane"/>
    <property type="evidence" value="ECO:0007669"/>
    <property type="project" value="UniProtKB-SubCell"/>
</dbReference>
<evidence type="ECO:0000313" key="11">
    <source>
        <dbReference type="EMBL" id="CAF1375570.1"/>
    </source>
</evidence>
<dbReference type="Proteomes" id="UP000663828">
    <property type="component" value="Unassembled WGS sequence"/>
</dbReference>
<dbReference type="Gene3D" id="1.20.1070.10">
    <property type="entry name" value="Rhodopsin 7-helix transmembrane proteins"/>
    <property type="match status" value="1"/>
</dbReference>
<proteinExistence type="predicted"/>
<evidence type="ECO:0000256" key="4">
    <source>
        <dbReference type="ARBA" id="ARBA00022989"/>
    </source>
</evidence>
<evidence type="ECO:0000256" key="5">
    <source>
        <dbReference type="ARBA" id="ARBA00023040"/>
    </source>
</evidence>
<evidence type="ECO:0000313" key="12">
    <source>
        <dbReference type="EMBL" id="CAF1379010.1"/>
    </source>
</evidence>
<feature type="transmembrane region" description="Helical" evidence="9">
    <location>
        <begin position="254"/>
        <end position="275"/>
    </location>
</feature>
<sequence>MNSSDVLNAKWLIPVDIFKIFCANCILLISIIFLLGIIFDKACHTIPMALVFNSCLSTLFFSLVLIGTLICTLINDFKRITYQDSLCTFRTYLTYVAYTTINYSFLLQAIHRYVVVVYPLRLFFQSKQTQIVAISCTWLCAFVYPFVFLFNGEIIYNDYNQMCQLRFDLSFSVIYAGCFAYIIPIAIIVILYIGLIRHVQGMSLRITCANTLHRAHQQLQMVQRIVLIVMILLTTGLPYVVFITLSFADHRWKYFLRIADLFVSISIILVLIALYQCTDPLKKAMKNIIHRQTNTIVAHIS</sequence>
<evidence type="ECO:0000313" key="13">
    <source>
        <dbReference type="Proteomes" id="UP000663828"/>
    </source>
</evidence>
<keyword evidence="7" id="KW-0675">Receptor</keyword>
<dbReference type="SUPFAM" id="SSF81321">
    <property type="entry name" value="Family A G protein-coupled receptor-like"/>
    <property type="match status" value="1"/>
</dbReference>
<evidence type="ECO:0000256" key="9">
    <source>
        <dbReference type="SAM" id="Phobius"/>
    </source>
</evidence>
<dbReference type="EMBL" id="CAJNOR010003084">
    <property type="protein sequence ID" value="CAF1375570.1"/>
    <property type="molecule type" value="Genomic_DNA"/>
</dbReference>
<dbReference type="Pfam" id="PF00001">
    <property type="entry name" value="7tm_1"/>
    <property type="match status" value="1"/>
</dbReference>
<keyword evidence="2" id="KW-1003">Cell membrane</keyword>
<evidence type="ECO:0000259" key="10">
    <source>
        <dbReference type="PROSITE" id="PS50262"/>
    </source>
</evidence>
<evidence type="ECO:0000256" key="3">
    <source>
        <dbReference type="ARBA" id="ARBA00022692"/>
    </source>
</evidence>
<dbReference type="Proteomes" id="UP000663852">
    <property type="component" value="Unassembled WGS sequence"/>
</dbReference>
<keyword evidence="5" id="KW-0297">G-protein coupled receptor</keyword>
<dbReference type="PANTHER" id="PTHR24228">
    <property type="entry name" value="B2 BRADYKININ RECEPTOR/ANGIOTENSIN II RECEPTOR"/>
    <property type="match status" value="1"/>
</dbReference>
<evidence type="ECO:0000256" key="6">
    <source>
        <dbReference type="ARBA" id="ARBA00023136"/>
    </source>
</evidence>
<keyword evidence="3 9" id="KW-0812">Transmembrane</keyword>
<dbReference type="GO" id="GO:0004930">
    <property type="term" value="F:G protein-coupled receptor activity"/>
    <property type="evidence" value="ECO:0007669"/>
    <property type="project" value="UniProtKB-KW"/>
</dbReference>
<dbReference type="PANTHER" id="PTHR24228:SF59">
    <property type="entry name" value="NEUROPEPTIDE RECEPTOR 15"/>
    <property type="match status" value="1"/>
</dbReference>
<evidence type="ECO:0000313" key="14">
    <source>
        <dbReference type="Proteomes" id="UP000663852"/>
    </source>
</evidence>
<evidence type="ECO:0000256" key="8">
    <source>
        <dbReference type="ARBA" id="ARBA00023224"/>
    </source>
</evidence>
<dbReference type="InterPro" id="IPR000276">
    <property type="entry name" value="GPCR_Rhodpsn"/>
</dbReference>
<feature type="transmembrane region" description="Helical" evidence="9">
    <location>
        <begin position="17"/>
        <end position="38"/>
    </location>
</feature>
<name>A0A815JH48_ADIRI</name>
<protein>
    <recommendedName>
        <fullName evidence="10">G-protein coupled receptors family 1 profile domain-containing protein</fullName>
    </recommendedName>
</protein>
<keyword evidence="8" id="KW-0807">Transducer</keyword>
<dbReference type="PROSITE" id="PS50262">
    <property type="entry name" value="G_PROTEIN_RECEP_F1_2"/>
    <property type="match status" value="1"/>
</dbReference>
<keyword evidence="4 9" id="KW-1133">Transmembrane helix</keyword>
<organism evidence="12 14">
    <name type="scientific">Adineta ricciae</name>
    <name type="common">Rotifer</name>
    <dbReference type="NCBI Taxonomy" id="249248"/>
    <lineage>
        <taxon>Eukaryota</taxon>
        <taxon>Metazoa</taxon>
        <taxon>Spiralia</taxon>
        <taxon>Gnathifera</taxon>
        <taxon>Rotifera</taxon>
        <taxon>Eurotatoria</taxon>
        <taxon>Bdelloidea</taxon>
        <taxon>Adinetida</taxon>
        <taxon>Adinetidae</taxon>
        <taxon>Adineta</taxon>
    </lineage>
</organism>
<dbReference type="EMBL" id="CAJNOJ010000296">
    <property type="protein sequence ID" value="CAF1379010.1"/>
    <property type="molecule type" value="Genomic_DNA"/>
</dbReference>
<comment type="caution">
    <text evidence="12">The sequence shown here is derived from an EMBL/GenBank/DDBJ whole genome shotgun (WGS) entry which is preliminary data.</text>
</comment>
<evidence type="ECO:0000256" key="1">
    <source>
        <dbReference type="ARBA" id="ARBA00004651"/>
    </source>
</evidence>
<feature type="transmembrane region" description="Helical" evidence="9">
    <location>
        <begin position="225"/>
        <end position="248"/>
    </location>
</feature>
<feature type="transmembrane region" description="Helical" evidence="9">
    <location>
        <begin position="50"/>
        <end position="75"/>
    </location>
</feature>
<keyword evidence="13" id="KW-1185">Reference proteome</keyword>
<comment type="subcellular location">
    <subcellularLocation>
        <location evidence="1">Cell membrane</location>
        <topology evidence="1">Multi-pass membrane protein</topology>
    </subcellularLocation>
</comment>
<feature type="transmembrane region" description="Helical" evidence="9">
    <location>
        <begin position="131"/>
        <end position="152"/>
    </location>
</feature>
<reference evidence="12" key="1">
    <citation type="submission" date="2021-02" db="EMBL/GenBank/DDBJ databases">
        <authorList>
            <person name="Nowell W R."/>
        </authorList>
    </citation>
    <scope>NUCLEOTIDE SEQUENCE</scope>
</reference>
<dbReference type="InterPro" id="IPR017452">
    <property type="entry name" value="GPCR_Rhodpsn_7TM"/>
</dbReference>
<feature type="transmembrane region" description="Helical" evidence="9">
    <location>
        <begin position="95"/>
        <end position="119"/>
    </location>
</feature>
<feature type="domain" description="G-protein coupled receptors family 1 profile" evidence="10">
    <location>
        <begin position="23"/>
        <end position="283"/>
    </location>
</feature>
<evidence type="ECO:0000256" key="2">
    <source>
        <dbReference type="ARBA" id="ARBA00022475"/>
    </source>
</evidence>
<dbReference type="PRINTS" id="PR00237">
    <property type="entry name" value="GPCRRHODOPSN"/>
</dbReference>
<gene>
    <name evidence="12" type="ORF">EDS130_LOCUS34815</name>
    <name evidence="11" type="ORF">XAT740_LOCUS32782</name>
</gene>
<accession>A0A815JH48</accession>